<protein>
    <submittedName>
        <fullName evidence="2">Uncharacterized protein</fullName>
    </submittedName>
</protein>
<dbReference type="Proteomes" id="UP000620104">
    <property type="component" value="Unassembled WGS sequence"/>
</dbReference>
<gene>
    <name evidence="2" type="ORF">NliqN6_3094</name>
</gene>
<evidence type="ECO:0000313" key="2">
    <source>
        <dbReference type="EMBL" id="GHJ86692.1"/>
    </source>
</evidence>
<organism evidence="2 3">
    <name type="scientific">Naganishia liquefaciens</name>
    <dbReference type="NCBI Taxonomy" id="104408"/>
    <lineage>
        <taxon>Eukaryota</taxon>
        <taxon>Fungi</taxon>
        <taxon>Dikarya</taxon>
        <taxon>Basidiomycota</taxon>
        <taxon>Agaricomycotina</taxon>
        <taxon>Tremellomycetes</taxon>
        <taxon>Filobasidiales</taxon>
        <taxon>Filobasidiaceae</taxon>
        <taxon>Naganishia</taxon>
    </lineage>
</organism>
<sequence>MFPTSPILEAITKACLAEGYPGIPPATNIVKSLLVRRGPLKAQQLYELGLKEFPSKTVHNPLPGQPDHVLLPDGSVRMRKAANVRGGKTPWIPMPTAPHPDHPFQSMKFFKSSILESLESRGLIQKRAVEAPVKSPADKAAAISHALKLTRRRQRQRAEELGMGTGFRLTKHDIKVWESKVYSLEVDRVEPSTTKREYVYELDAPGVEWTEIEESARNQSLVASSSTSLDIVKPNVELESVDLDPEPVYPPEKRAEYQSIISHPKVIASWKAAVQREEAAFKLEQMNKAAIDKRRAARRQMYQEIKLNTRRKQREELEWLQKHQGTNERVDKILKLRTMADPSERQKVIERERFELAARRLEDLRQSHGLKTRVSAKPSLNPSQDANHVV</sequence>
<evidence type="ECO:0000256" key="1">
    <source>
        <dbReference type="SAM" id="MobiDB-lite"/>
    </source>
</evidence>
<evidence type="ECO:0000313" key="3">
    <source>
        <dbReference type="Proteomes" id="UP000620104"/>
    </source>
</evidence>
<feature type="region of interest" description="Disordered" evidence="1">
    <location>
        <begin position="368"/>
        <end position="390"/>
    </location>
</feature>
<dbReference type="OrthoDB" id="2587968at2759"/>
<proteinExistence type="predicted"/>
<feature type="compositionally biased region" description="Polar residues" evidence="1">
    <location>
        <begin position="378"/>
        <end position="390"/>
    </location>
</feature>
<accession>A0A8H3TT60</accession>
<comment type="caution">
    <text evidence="2">The sequence shown here is derived from an EMBL/GenBank/DDBJ whole genome shotgun (WGS) entry which is preliminary data.</text>
</comment>
<dbReference type="AlphaFoldDB" id="A0A8H3TT60"/>
<dbReference type="EMBL" id="BLZA01000019">
    <property type="protein sequence ID" value="GHJ86692.1"/>
    <property type="molecule type" value="Genomic_DNA"/>
</dbReference>
<keyword evidence="3" id="KW-1185">Reference proteome</keyword>
<reference evidence="2" key="1">
    <citation type="submission" date="2020-07" db="EMBL/GenBank/DDBJ databases">
        <title>Draft Genome Sequence of a Deep-Sea Yeast, Naganishia (Cryptococcus) liquefaciens strain N6.</title>
        <authorList>
            <person name="Han Y.W."/>
            <person name="Kajitani R."/>
            <person name="Morimoto H."/>
            <person name="Parhat M."/>
            <person name="Tsubouchi H."/>
            <person name="Bakenova O."/>
            <person name="Ogata M."/>
            <person name="Argunhan B."/>
            <person name="Aoki R."/>
            <person name="Kajiwara S."/>
            <person name="Itoh T."/>
            <person name="Iwasaki H."/>
        </authorList>
    </citation>
    <scope>NUCLEOTIDE SEQUENCE</scope>
    <source>
        <strain evidence="2">N6</strain>
    </source>
</reference>
<name>A0A8H3TT60_9TREE</name>